<dbReference type="InterPro" id="IPR008775">
    <property type="entry name" value="Phytyl_CoA_dOase-like"/>
</dbReference>
<dbReference type="SUPFAM" id="SSF51197">
    <property type="entry name" value="Clavaminate synthase-like"/>
    <property type="match status" value="1"/>
</dbReference>
<dbReference type="AlphaFoldDB" id="A0A1E7FV04"/>
<accession>A0A1E7FV04</accession>
<dbReference type="PANTHER" id="PTHR20883">
    <property type="entry name" value="PHYTANOYL-COA DIOXYGENASE DOMAIN CONTAINING 1"/>
    <property type="match status" value="1"/>
</dbReference>
<evidence type="ECO:0000256" key="2">
    <source>
        <dbReference type="SAM" id="MobiDB-lite"/>
    </source>
</evidence>
<evidence type="ECO:0008006" key="5">
    <source>
        <dbReference type="Google" id="ProtNLM"/>
    </source>
</evidence>
<dbReference type="EMBL" id="KV784353">
    <property type="protein sequence ID" value="OEU21972.1"/>
    <property type="molecule type" value="Genomic_DNA"/>
</dbReference>
<dbReference type="OrthoDB" id="445007at2759"/>
<evidence type="ECO:0000313" key="4">
    <source>
        <dbReference type="Proteomes" id="UP000095751"/>
    </source>
</evidence>
<dbReference type="Proteomes" id="UP000095751">
    <property type="component" value="Unassembled WGS sequence"/>
</dbReference>
<sequence>MGLHQVNNTNTNSDNTGAAEKATTTTTTTTTGSTTKFGFPDIGLQTQLDYARNGHSVLRNFITDDKLTNLRMILQDLASDEELKAWKQKVDVVVGNTKDDVVNTCHSVEDCQKTLQDLGVTASLPFLQYFNTWRKIPAVRDLAFALGESASTLLDVPTVRLYQDAIFWKRVKDGPTPWHVDAKMTPFDTSNMITFWIPLDKIPYPKDGGTALIFCPKSHVDFALPYWNPAPEVNNVNNNNNNMKGATTSSEWDRLDERYPTKDVNYMPMNLGDVTIHSGWTLHCSNGNDREGSHNDRIALAISFVDGDAEIRPDWQIIGDDEDRWSYQDWCKDVTPRTKISHKLVPIVWPPSLRENDDDSNNNSKNMV</sequence>
<evidence type="ECO:0000313" key="3">
    <source>
        <dbReference type="EMBL" id="OEU21972.1"/>
    </source>
</evidence>
<feature type="compositionally biased region" description="Polar residues" evidence="2">
    <location>
        <begin position="1"/>
        <end position="16"/>
    </location>
</feature>
<gene>
    <name evidence="3" type="ORF">FRACYDRAFT_178099</name>
</gene>
<evidence type="ECO:0000256" key="1">
    <source>
        <dbReference type="ARBA" id="ARBA00001962"/>
    </source>
</evidence>
<name>A0A1E7FV04_9STRA</name>
<dbReference type="PANTHER" id="PTHR20883:SF49">
    <property type="entry name" value="PHYTANOYL-COA DIOXYGENASE"/>
    <property type="match status" value="1"/>
</dbReference>
<dbReference type="InParanoid" id="A0A1E7FV04"/>
<keyword evidence="4" id="KW-1185">Reference proteome</keyword>
<reference evidence="3 4" key="1">
    <citation type="submission" date="2016-09" db="EMBL/GenBank/DDBJ databases">
        <title>Extensive genetic diversity and differential bi-allelic expression allows diatom success in the polar Southern Ocean.</title>
        <authorList>
            <consortium name="DOE Joint Genome Institute"/>
            <person name="Mock T."/>
            <person name="Otillar R.P."/>
            <person name="Strauss J."/>
            <person name="Dupont C."/>
            <person name="Frickenhaus S."/>
            <person name="Maumus F."/>
            <person name="Mcmullan M."/>
            <person name="Sanges R."/>
            <person name="Schmutz J."/>
            <person name="Toseland A."/>
            <person name="Valas R."/>
            <person name="Veluchamy A."/>
            <person name="Ward B.J."/>
            <person name="Allen A."/>
            <person name="Barry K."/>
            <person name="Falciatore A."/>
            <person name="Ferrante M."/>
            <person name="Fortunato A.E."/>
            <person name="Gloeckner G."/>
            <person name="Gruber A."/>
            <person name="Hipkin R."/>
            <person name="Janech M."/>
            <person name="Kroth P."/>
            <person name="Leese F."/>
            <person name="Lindquist E."/>
            <person name="Lyon B.R."/>
            <person name="Martin J."/>
            <person name="Mayer C."/>
            <person name="Parker M."/>
            <person name="Quesneville H."/>
            <person name="Raymond J."/>
            <person name="Uhlig C."/>
            <person name="Valentin K.U."/>
            <person name="Worden A.Z."/>
            <person name="Armbrust E.V."/>
            <person name="Bowler C."/>
            <person name="Green B."/>
            <person name="Moulton V."/>
            <person name="Van Oosterhout C."/>
            <person name="Grigoriev I."/>
        </authorList>
    </citation>
    <scope>NUCLEOTIDE SEQUENCE [LARGE SCALE GENOMIC DNA]</scope>
    <source>
        <strain evidence="3 4">CCMP1102</strain>
    </source>
</reference>
<dbReference type="Gene3D" id="2.60.120.620">
    <property type="entry name" value="q2cbj1_9rhob like domain"/>
    <property type="match status" value="1"/>
</dbReference>
<protein>
    <recommendedName>
        <fullName evidence="5">PhyH-domain-containing protein</fullName>
    </recommendedName>
</protein>
<comment type="cofactor">
    <cofactor evidence="1">
        <name>Fe cation</name>
        <dbReference type="ChEBI" id="CHEBI:24875"/>
    </cofactor>
</comment>
<organism evidence="3 4">
    <name type="scientific">Fragilariopsis cylindrus CCMP1102</name>
    <dbReference type="NCBI Taxonomy" id="635003"/>
    <lineage>
        <taxon>Eukaryota</taxon>
        <taxon>Sar</taxon>
        <taxon>Stramenopiles</taxon>
        <taxon>Ochrophyta</taxon>
        <taxon>Bacillariophyta</taxon>
        <taxon>Bacillariophyceae</taxon>
        <taxon>Bacillariophycidae</taxon>
        <taxon>Bacillariales</taxon>
        <taxon>Bacillariaceae</taxon>
        <taxon>Fragilariopsis</taxon>
    </lineage>
</organism>
<feature type="region of interest" description="Disordered" evidence="2">
    <location>
        <begin position="1"/>
        <end position="31"/>
    </location>
</feature>
<dbReference type="KEGG" id="fcy:FRACYDRAFT_178099"/>
<dbReference type="Pfam" id="PF05721">
    <property type="entry name" value="PhyH"/>
    <property type="match status" value="1"/>
</dbReference>
<proteinExistence type="predicted"/>